<evidence type="ECO:0000313" key="2">
    <source>
        <dbReference type="Proteomes" id="UP001391051"/>
    </source>
</evidence>
<keyword evidence="2" id="KW-1185">Reference proteome</keyword>
<dbReference type="EMBL" id="JAQQWE010000002">
    <property type="protein sequence ID" value="KAK7962819.1"/>
    <property type="molecule type" value="Genomic_DNA"/>
</dbReference>
<dbReference type="Pfam" id="PF00106">
    <property type="entry name" value="adh_short"/>
    <property type="match status" value="1"/>
</dbReference>
<organism evidence="1 2">
    <name type="scientific">Apiospora aurea</name>
    <dbReference type="NCBI Taxonomy" id="335848"/>
    <lineage>
        <taxon>Eukaryota</taxon>
        <taxon>Fungi</taxon>
        <taxon>Dikarya</taxon>
        <taxon>Ascomycota</taxon>
        <taxon>Pezizomycotina</taxon>
        <taxon>Sordariomycetes</taxon>
        <taxon>Xylariomycetidae</taxon>
        <taxon>Amphisphaeriales</taxon>
        <taxon>Apiosporaceae</taxon>
        <taxon>Apiospora</taxon>
    </lineage>
</organism>
<comment type="caution">
    <text evidence="1">The sequence shown here is derived from an EMBL/GenBank/DDBJ whole genome shotgun (WGS) entry which is preliminary data.</text>
</comment>
<dbReference type="Gene3D" id="3.40.50.720">
    <property type="entry name" value="NAD(P)-binding Rossmann-like Domain"/>
    <property type="match status" value="1"/>
</dbReference>
<dbReference type="InterPro" id="IPR036291">
    <property type="entry name" value="NAD(P)-bd_dom_sf"/>
</dbReference>
<dbReference type="InterPro" id="IPR002347">
    <property type="entry name" value="SDR_fam"/>
</dbReference>
<accession>A0ABR1QSW6</accession>
<evidence type="ECO:0000313" key="1">
    <source>
        <dbReference type="EMBL" id="KAK7962819.1"/>
    </source>
</evidence>
<dbReference type="GeneID" id="92072928"/>
<name>A0ABR1QSW6_9PEZI</name>
<dbReference type="SUPFAM" id="SSF51735">
    <property type="entry name" value="NAD(P)-binding Rossmann-fold domains"/>
    <property type="match status" value="1"/>
</dbReference>
<dbReference type="PANTHER" id="PTHR45458:SF1">
    <property type="entry name" value="SHORT CHAIN DEHYDROGENASE"/>
    <property type="match status" value="1"/>
</dbReference>
<gene>
    <name evidence="1" type="ORF">PG986_003644</name>
</gene>
<sequence>MAPTIVLVTGASRGLGRGIVQRFLAKPDHVVIAANRAPSDATTATLQDLPRGEGSRLITVKLDSAVEADATDAVQTLQKQHGFDSVDIVVANAGISEVYPVVSAMNASDLQRHITTNVLGVVWLYQAVLPLLRRSPNPRWVTMGSSAGSLEQPPIPNGVYGPTKAMVHWYTKRINAEEPILTVFVADPGFPNTDMGSRAAGLLGLPRAPDEPDESCDGVVRAIEEATKETHGGKFIHYRGEVLPW</sequence>
<dbReference type="RefSeq" id="XP_066704930.1">
    <property type="nucleotide sequence ID" value="XM_066839866.1"/>
</dbReference>
<dbReference type="PANTHER" id="PTHR45458">
    <property type="entry name" value="SHORT-CHAIN DEHYDROGENASE/REDUCTASE SDR"/>
    <property type="match status" value="1"/>
</dbReference>
<dbReference type="PRINTS" id="PR00081">
    <property type="entry name" value="GDHRDH"/>
</dbReference>
<dbReference type="InterPro" id="IPR052184">
    <property type="entry name" value="SDR_enzymes"/>
</dbReference>
<reference evidence="1 2" key="1">
    <citation type="submission" date="2023-01" db="EMBL/GenBank/DDBJ databases">
        <title>Analysis of 21 Apiospora genomes using comparative genomics revels a genus with tremendous synthesis potential of carbohydrate active enzymes and secondary metabolites.</title>
        <authorList>
            <person name="Sorensen T."/>
        </authorList>
    </citation>
    <scope>NUCLEOTIDE SEQUENCE [LARGE SCALE GENOMIC DNA]</scope>
    <source>
        <strain evidence="1 2">CBS 24483</strain>
    </source>
</reference>
<dbReference type="Proteomes" id="UP001391051">
    <property type="component" value="Unassembled WGS sequence"/>
</dbReference>
<proteinExistence type="predicted"/>
<protein>
    <submittedName>
        <fullName evidence="1">NAD(P)-binding protein</fullName>
    </submittedName>
</protein>